<sequence length="464" mass="49528">MTKQEMIRALQERRAEIRTTLDTLLDTVQTNKRSKLTEAEQTAFDAGATEIREIDERVAELDGQIVADEAAAAVARRYAGDPELRRSPADLSVTEPQVYRSGPGGLSYFRDLYRANRKGDPVALERLRRNDKMVAEERGRRAEKEGRALSTTAGAGGELVPPLWLEEQFVMLARPGRVTADLCVPGEVPAGTNSISIPKAISGTAVAVQATQNTAVQVTDMVTGSINAPVITIAGGQAISMQLVEQSPLNVDDMVLADLAQDYAVKLTRQVLSGSGTSGQATGLLTLAGTNSIAWTQASPTLGGAGSLYSSIGAGIAAVHGTRFQPPTHIVMHPRRWAWATTQTDTAGRPMVVPAGQGPNNAMAAPADLKAQGYVGEMAGLPVYTDPNLPINLGTGTNQDVVVVARMSDLYLWEGEVRAEAFEQTYAQNLQLFVRLYNYVGFQPGRYPASITAITGTGSVTPTY</sequence>
<gene>
    <name evidence="1" type="ORF">ACEZDG_14650</name>
</gene>
<organism evidence="1 2">
    <name type="scientific">Streptacidiphilus alkalitolerans</name>
    <dbReference type="NCBI Taxonomy" id="3342712"/>
    <lineage>
        <taxon>Bacteria</taxon>
        <taxon>Bacillati</taxon>
        <taxon>Actinomycetota</taxon>
        <taxon>Actinomycetes</taxon>
        <taxon>Kitasatosporales</taxon>
        <taxon>Streptomycetaceae</taxon>
        <taxon>Streptacidiphilus</taxon>
    </lineage>
</organism>
<evidence type="ECO:0000313" key="1">
    <source>
        <dbReference type="EMBL" id="MFC1410505.1"/>
    </source>
</evidence>
<dbReference type="InterPro" id="IPR054612">
    <property type="entry name" value="Phage_capsid-like_C"/>
</dbReference>
<reference evidence="1 2" key="1">
    <citation type="submission" date="2024-09" db="EMBL/GenBank/DDBJ databases">
        <authorList>
            <person name="Lee S.D."/>
        </authorList>
    </citation>
    <scope>NUCLEOTIDE SEQUENCE [LARGE SCALE GENOMIC DNA]</scope>
    <source>
        <strain evidence="1 2">N1-1</strain>
    </source>
</reference>
<keyword evidence="2" id="KW-1185">Reference proteome</keyword>
<dbReference type="InterPro" id="IPR024455">
    <property type="entry name" value="Phage_capsid"/>
</dbReference>
<dbReference type="Gene3D" id="3.30.2320.10">
    <property type="entry name" value="hypothetical protein PF0899 domain"/>
    <property type="match status" value="1"/>
</dbReference>
<dbReference type="Proteomes" id="UP001592582">
    <property type="component" value="Unassembled WGS sequence"/>
</dbReference>
<dbReference type="Pfam" id="PF05065">
    <property type="entry name" value="Phage_capsid"/>
    <property type="match status" value="1"/>
</dbReference>
<dbReference type="EMBL" id="JBHEZX010000005">
    <property type="protein sequence ID" value="MFC1410505.1"/>
    <property type="molecule type" value="Genomic_DNA"/>
</dbReference>
<name>A0ABV6V9V0_9ACTN</name>
<accession>A0ABV6V9V0</accession>
<comment type="caution">
    <text evidence="1">The sequence shown here is derived from an EMBL/GenBank/DDBJ whole genome shotgun (WGS) entry which is preliminary data.</text>
</comment>
<proteinExistence type="predicted"/>
<evidence type="ECO:0000313" key="2">
    <source>
        <dbReference type="Proteomes" id="UP001592582"/>
    </source>
</evidence>
<protein>
    <submittedName>
        <fullName evidence="1">Phage major capsid protein</fullName>
    </submittedName>
</protein>
<dbReference type="Gene3D" id="3.30.2400.10">
    <property type="entry name" value="Major capsid protein gp5"/>
    <property type="match status" value="1"/>
</dbReference>
<dbReference type="SUPFAM" id="SSF56563">
    <property type="entry name" value="Major capsid protein gp5"/>
    <property type="match status" value="1"/>
</dbReference>
<dbReference type="NCBIfam" id="TIGR01554">
    <property type="entry name" value="major_cap_HK97"/>
    <property type="match status" value="1"/>
</dbReference>